<protein>
    <submittedName>
        <fullName evidence="2">Uncharacterized protein</fullName>
    </submittedName>
</protein>
<evidence type="ECO:0000256" key="1">
    <source>
        <dbReference type="SAM" id="MobiDB-lite"/>
    </source>
</evidence>
<name>A0AA40C0B1_9PEZI</name>
<accession>A0AA40C0B1</accession>
<gene>
    <name evidence="2" type="ORF">B0T14DRAFT_235095</name>
</gene>
<dbReference type="Proteomes" id="UP001175000">
    <property type="component" value="Unassembled WGS sequence"/>
</dbReference>
<feature type="region of interest" description="Disordered" evidence="1">
    <location>
        <begin position="166"/>
        <end position="257"/>
    </location>
</feature>
<keyword evidence="3" id="KW-1185">Reference proteome</keyword>
<evidence type="ECO:0000313" key="3">
    <source>
        <dbReference type="Proteomes" id="UP001175000"/>
    </source>
</evidence>
<feature type="compositionally biased region" description="Polar residues" evidence="1">
    <location>
        <begin position="194"/>
        <end position="209"/>
    </location>
</feature>
<reference evidence="2" key="1">
    <citation type="submission" date="2023-06" db="EMBL/GenBank/DDBJ databases">
        <title>Genome-scale phylogeny and comparative genomics of the fungal order Sordariales.</title>
        <authorList>
            <consortium name="Lawrence Berkeley National Laboratory"/>
            <person name="Hensen N."/>
            <person name="Bonometti L."/>
            <person name="Westerberg I."/>
            <person name="Brannstrom I.O."/>
            <person name="Guillou S."/>
            <person name="Cros-Aarteil S."/>
            <person name="Calhoun S."/>
            <person name="Haridas S."/>
            <person name="Kuo A."/>
            <person name="Mondo S."/>
            <person name="Pangilinan J."/>
            <person name="Riley R."/>
            <person name="Labutti K."/>
            <person name="Andreopoulos B."/>
            <person name="Lipzen A."/>
            <person name="Chen C."/>
            <person name="Yanf M."/>
            <person name="Daum C."/>
            <person name="Ng V."/>
            <person name="Clum A."/>
            <person name="Steindorff A."/>
            <person name="Ohm R."/>
            <person name="Martin F."/>
            <person name="Silar P."/>
            <person name="Natvig D."/>
            <person name="Lalanne C."/>
            <person name="Gautier V."/>
            <person name="Ament-Velasquez S.L."/>
            <person name="Kruys A."/>
            <person name="Hutchinson M.I."/>
            <person name="Powell A.J."/>
            <person name="Barry K."/>
            <person name="Miller A.N."/>
            <person name="Grigoriev I.V."/>
            <person name="Debuchy R."/>
            <person name="Gladieux P."/>
            <person name="Thoren M.H."/>
            <person name="Johannesson H."/>
        </authorList>
    </citation>
    <scope>NUCLEOTIDE SEQUENCE</scope>
    <source>
        <strain evidence="2">CBS 606.72</strain>
    </source>
</reference>
<evidence type="ECO:0000313" key="2">
    <source>
        <dbReference type="EMBL" id="KAK0620631.1"/>
    </source>
</evidence>
<organism evidence="2 3">
    <name type="scientific">Immersiella caudata</name>
    <dbReference type="NCBI Taxonomy" id="314043"/>
    <lineage>
        <taxon>Eukaryota</taxon>
        <taxon>Fungi</taxon>
        <taxon>Dikarya</taxon>
        <taxon>Ascomycota</taxon>
        <taxon>Pezizomycotina</taxon>
        <taxon>Sordariomycetes</taxon>
        <taxon>Sordariomycetidae</taxon>
        <taxon>Sordariales</taxon>
        <taxon>Lasiosphaeriaceae</taxon>
        <taxon>Immersiella</taxon>
    </lineage>
</organism>
<dbReference type="EMBL" id="JAULSU010000004">
    <property type="protein sequence ID" value="KAK0620631.1"/>
    <property type="molecule type" value="Genomic_DNA"/>
</dbReference>
<comment type="caution">
    <text evidence="2">The sequence shown here is derived from an EMBL/GenBank/DDBJ whole genome shotgun (WGS) entry which is preliminary data.</text>
</comment>
<dbReference type="AlphaFoldDB" id="A0AA40C0B1"/>
<feature type="compositionally biased region" description="Low complexity" evidence="1">
    <location>
        <begin position="238"/>
        <end position="257"/>
    </location>
</feature>
<sequence length="257" mass="27276">MDHPYQLTTARLPFGILADAAPFCLGAVRNLTQCPMLGWWGGAARDVVGQGGTVRPSPSAPAKRAIGDGYSGRDRGSGIACGDSGAAASQWQQAGRWGGRGGRSANGCGAGLLPTERWRRMLPRQASAWWACGTCQIARPSPFRVRIAADWRGGLGRVTSGLSATTRAQLSPANRDRSRTANLAPLRSCLRGDSSPTTLPSEQPLSSTWRPCPRPWPQASVPVPQTLEGTLYSHRDTPSIPRRSSSPSPLALDARPS</sequence>
<proteinExistence type="predicted"/>